<proteinExistence type="predicted"/>
<comment type="caution">
    <text evidence="2">The sequence shown here is derived from an EMBL/GenBank/DDBJ whole genome shotgun (WGS) entry which is preliminary data.</text>
</comment>
<feature type="transmembrane region" description="Helical" evidence="1">
    <location>
        <begin position="6"/>
        <end position="30"/>
    </location>
</feature>
<keyword evidence="1" id="KW-1133">Transmembrane helix</keyword>
<keyword evidence="1" id="KW-0812">Transmembrane</keyword>
<dbReference type="KEGG" id="salo:EF888_20385"/>
<protein>
    <submittedName>
        <fullName evidence="2">Branched-subunit amino acid transport protein</fullName>
    </submittedName>
</protein>
<reference evidence="2 3" key="1">
    <citation type="submission" date="2018-05" db="EMBL/GenBank/DDBJ databases">
        <title>Genomic Encyclopedia of Type Strains, Phase IV (KMG-IV): sequencing the most valuable type-strain genomes for metagenomic binning, comparative biology and taxonomic classification.</title>
        <authorList>
            <person name="Goeker M."/>
        </authorList>
    </citation>
    <scope>NUCLEOTIDE SEQUENCE [LARGE SCALE GENOMIC DNA]</scope>
    <source>
        <strain evidence="2 3">DSM 103371</strain>
    </source>
</reference>
<feature type="transmembrane region" description="Helical" evidence="1">
    <location>
        <begin position="42"/>
        <end position="61"/>
    </location>
</feature>
<dbReference type="Proteomes" id="UP000245390">
    <property type="component" value="Unassembled WGS sequence"/>
</dbReference>
<evidence type="ECO:0000256" key="1">
    <source>
        <dbReference type="SAM" id="Phobius"/>
    </source>
</evidence>
<dbReference type="InterPro" id="IPR008407">
    <property type="entry name" value="Brnchd-chn_aa_trnsp_AzlD"/>
</dbReference>
<keyword evidence="3" id="KW-1185">Reference proteome</keyword>
<name>A0A316G656_9RHOB</name>
<evidence type="ECO:0000313" key="3">
    <source>
        <dbReference type="Proteomes" id="UP000245390"/>
    </source>
</evidence>
<dbReference type="Pfam" id="PF05437">
    <property type="entry name" value="AzlD"/>
    <property type="match status" value="1"/>
</dbReference>
<dbReference type="RefSeq" id="WP_109759047.1">
    <property type="nucleotide sequence ID" value="NZ_CP034588.1"/>
</dbReference>
<keyword evidence="1" id="KW-0472">Membrane</keyword>
<sequence length="108" mass="11681">MSYSDATVWTIIAIMGIGTYLIRFSFLGLIGNRQMPEWVLRHLRYTPVAVLPGLVAPLVVWPDATGGSPDPARMAAALITLAVSWWRSSMLQGAVVGAATLALLLWIS</sequence>
<gene>
    <name evidence="2" type="ORF">C8D95_10419</name>
</gene>
<accession>A0A316G656</accession>
<dbReference type="OrthoDB" id="6119856at2"/>
<dbReference type="EMBL" id="QGGV01000004">
    <property type="protein sequence ID" value="PWK56348.1"/>
    <property type="molecule type" value="Genomic_DNA"/>
</dbReference>
<feature type="transmembrane region" description="Helical" evidence="1">
    <location>
        <begin position="90"/>
        <end position="107"/>
    </location>
</feature>
<dbReference type="AlphaFoldDB" id="A0A316G656"/>
<evidence type="ECO:0000313" key="2">
    <source>
        <dbReference type="EMBL" id="PWK56348.1"/>
    </source>
</evidence>
<organism evidence="2 3">
    <name type="scientific">Silicimonas algicola</name>
    <dbReference type="NCBI Taxonomy" id="1826607"/>
    <lineage>
        <taxon>Bacteria</taxon>
        <taxon>Pseudomonadati</taxon>
        <taxon>Pseudomonadota</taxon>
        <taxon>Alphaproteobacteria</taxon>
        <taxon>Rhodobacterales</taxon>
        <taxon>Paracoccaceae</taxon>
    </lineage>
</organism>